<organism evidence="8 9">
    <name type="scientific">Clostridium senegalense</name>
    <dbReference type="NCBI Taxonomy" id="1465809"/>
    <lineage>
        <taxon>Bacteria</taxon>
        <taxon>Bacillati</taxon>
        <taxon>Bacillota</taxon>
        <taxon>Clostridia</taxon>
        <taxon>Eubacteriales</taxon>
        <taxon>Clostridiaceae</taxon>
        <taxon>Clostridium</taxon>
    </lineage>
</organism>
<comment type="caution">
    <text evidence="8">The sequence shown here is derived from an EMBL/GenBank/DDBJ whole genome shotgun (WGS) entry which is preliminary data.</text>
</comment>
<sequence length="633" mass="71619">MNLNKLAINNVLRDKLTYLAYFLSSVFSVFIFFSFSISMFHPDLAVIGDGATLSLVMEAGNIIVYIFSFIFIAYSIKSFMHSRKKTLGTFIIMGASKKQLNNIIFKENMFIGIASIITAIILGLICSPFFLMLSRNIMGVDGFKVYFPIKAIGLTFVMFFILFLIIAFITPKFIRKDKVIKLLKSDKISEKESKTSPLLMTIGVFIASILILLVAFYKKYEGIRGFVDSQLGTTGMFVGALVVLYVIYSQGSILLVSKLKSKKLYLKKTNMLTISDIKSKLNSNIKMMYLVTVLFIGAFLAIDILYASSADVEKNTKYVQPYSYTYMSLENNDNEQEHIELIGNSLKDKVGYKKFKAEILYKDKDFRNGLISESDYNNLIEGVGGEKVSLKDNEVYLVKVNSDLSMEEDSSKQNISLLGGNNYTIVGLGEKNIFPSGYFNTIVVVNDKTLNTLNERENFNIIKDYSYNINDWQNESVLSKELKSKLVMGDVYKFGFFSANDILNVERMVKNLTLYIGFFISIIFVIAALSIIYFRLITDIERERIKFKGIIKLGLSKKELSKIISTQNFILMFVPFIISTIITFIVMLILSANFSGSYIKAGVGCSIIFLVIEIIGYIIVNTKYKNSILEKNC</sequence>
<dbReference type="InterPro" id="IPR052536">
    <property type="entry name" value="ABC-4_Integral_Memb_Prot"/>
</dbReference>
<evidence type="ECO:0000256" key="3">
    <source>
        <dbReference type="ARBA" id="ARBA00022692"/>
    </source>
</evidence>
<dbReference type="GO" id="GO:0055085">
    <property type="term" value="P:transmembrane transport"/>
    <property type="evidence" value="ECO:0007669"/>
    <property type="project" value="UniProtKB-UniRule"/>
</dbReference>
<feature type="transmembrane region" description="Helical" evidence="6">
    <location>
        <begin position="53"/>
        <end position="76"/>
    </location>
</feature>
<protein>
    <submittedName>
        <fullName evidence="8">ABC transporter permease</fullName>
    </submittedName>
</protein>
<comment type="subcellular location">
    <subcellularLocation>
        <location evidence="1 6">Cell membrane</location>
        <topology evidence="1 6">Multi-pass membrane protein</topology>
    </subcellularLocation>
</comment>
<feature type="transmembrane region" description="Helical" evidence="6">
    <location>
        <begin position="195"/>
        <end position="217"/>
    </location>
</feature>
<comment type="similarity">
    <text evidence="6">Belongs to the ABC-4 integral membrane protein family.</text>
</comment>
<evidence type="ECO:0000256" key="1">
    <source>
        <dbReference type="ARBA" id="ARBA00004651"/>
    </source>
</evidence>
<dbReference type="AlphaFoldDB" id="A0A6M0H458"/>
<feature type="transmembrane region" description="Helical" evidence="6">
    <location>
        <begin position="512"/>
        <end position="536"/>
    </location>
</feature>
<feature type="transmembrane region" description="Helical" evidence="6">
    <location>
        <begin position="151"/>
        <end position="174"/>
    </location>
</feature>
<feature type="transmembrane region" description="Helical" evidence="6">
    <location>
        <begin position="20"/>
        <end position="41"/>
    </location>
</feature>
<evidence type="ECO:0000256" key="6">
    <source>
        <dbReference type="PIRNR" id="PIRNR018968"/>
    </source>
</evidence>
<evidence type="ECO:0000256" key="5">
    <source>
        <dbReference type="ARBA" id="ARBA00023136"/>
    </source>
</evidence>
<dbReference type="GO" id="GO:0005886">
    <property type="term" value="C:plasma membrane"/>
    <property type="evidence" value="ECO:0007669"/>
    <property type="project" value="UniProtKB-SubCell"/>
</dbReference>
<dbReference type="Pfam" id="PF02687">
    <property type="entry name" value="FtsX"/>
    <property type="match status" value="1"/>
</dbReference>
<keyword evidence="2 6" id="KW-1003">Cell membrane</keyword>
<gene>
    <name evidence="8" type="ORF">G3M99_11605</name>
</gene>
<dbReference type="EMBL" id="JAAGPU010000021">
    <property type="protein sequence ID" value="NEU05485.1"/>
    <property type="molecule type" value="Genomic_DNA"/>
</dbReference>
<evidence type="ECO:0000313" key="9">
    <source>
        <dbReference type="Proteomes" id="UP000481872"/>
    </source>
</evidence>
<keyword evidence="6" id="KW-0813">Transport</keyword>
<dbReference type="Proteomes" id="UP000481872">
    <property type="component" value="Unassembled WGS sequence"/>
</dbReference>
<dbReference type="PANTHER" id="PTHR46795">
    <property type="entry name" value="ABC TRANSPORTER PERMEASE-RELATED-RELATED"/>
    <property type="match status" value="1"/>
</dbReference>
<accession>A0A6M0H458</accession>
<keyword evidence="3 6" id="KW-0812">Transmembrane</keyword>
<feature type="transmembrane region" description="Helical" evidence="6">
    <location>
        <begin position="237"/>
        <end position="257"/>
    </location>
</feature>
<dbReference type="RefSeq" id="WP_199870261.1">
    <property type="nucleotide sequence ID" value="NZ_JAAGPU010000021.1"/>
</dbReference>
<feature type="transmembrane region" description="Helical" evidence="6">
    <location>
        <begin position="598"/>
        <end position="620"/>
    </location>
</feature>
<dbReference type="InterPro" id="IPR003838">
    <property type="entry name" value="ABC3_permease_C"/>
</dbReference>
<evidence type="ECO:0000259" key="7">
    <source>
        <dbReference type="Pfam" id="PF02687"/>
    </source>
</evidence>
<feature type="transmembrane region" description="Helical" evidence="6">
    <location>
        <begin position="569"/>
        <end position="592"/>
    </location>
</feature>
<reference evidence="8 9" key="1">
    <citation type="submission" date="2020-02" db="EMBL/GenBank/DDBJ databases">
        <title>Genome assembly of a novel Clostridium senegalense strain.</title>
        <authorList>
            <person name="Gupta T.B."/>
            <person name="Jauregui R."/>
            <person name="Maclean P."/>
            <person name="Nawarathana A."/>
            <person name="Brightwell G."/>
        </authorList>
    </citation>
    <scope>NUCLEOTIDE SEQUENCE [LARGE SCALE GENOMIC DNA]</scope>
    <source>
        <strain evidence="8 9">AGRFS4</strain>
    </source>
</reference>
<proteinExistence type="inferred from homology"/>
<evidence type="ECO:0000313" key="8">
    <source>
        <dbReference type="EMBL" id="NEU05485.1"/>
    </source>
</evidence>
<evidence type="ECO:0000256" key="2">
    <source>
        <dbReference type="ARBA" id="ARBA00022475"/>
    </source>
</evidence>
<keyword evidence="9" id="KW-1185">Reference proteome</keyword>
<keyword evidence="5 6" id="KW-0472">Membrane</keyword>
<name>A0A6M0H458_9CLOT</name>
<dbReference type="InterPro" id="IPR027022">
    <property type="entry name" value="ABC_permease_BceB-typ"/>
</dbReference>
<evidence type="ECO:0000256" key="4">
    <source>
        <dbReference type="ARBA" id="ARBA00022989"/>
    </source>
</evidence>
<feature type="transmembrane region" description="Helical" evidence="6">
    <location>
        <begin position="287"/>
        <end position="307"/>
    </location>
</feature>
<feature type="transmembrane region" description="Helical" evidence="6">
    <location>
        <begin position="109"/>
        <end position="131"/>
    </location>
</feature>
<feature type="domain" description="ABC3 transporter permease C-terminal" evidence="7">
    <location>
        <begin position="62"/>
        <end position="176"/>
    </location>
</feature>
<dbReference type="PANTHER" id="PTHR46795:SF2">
    <property type="entry name" value="ABC TRANSPORTER, PERMEASE PROTEIN"/>
    <property type="match status" value="1"/>
</dbReference>
<keyword evidence="4 6" id="KW-1133">Transmembrane helix</keyword>
<dbReference type="PIRSF" id="PIRSF018968">
    <property type="entry name" value="ABC_permease_BceB"/>
    <property type="match status" value="1"/>
</dbReference>